<comment type="caution">
    <text evidence="1">The sequence shown here is derived from an EMBL/GenBank/DDBJ whole genome shotgun (WGS) entry which is preliminary data.</text>
</comment>
<reference evidence="1 2" key="1">
    <citation type="submission" date="2017-02" db="EMBL/GenBank/DDBJ databases">
        <title>Genomes of Trichoderma spp. with biocontrol activity.</title>
        <authorList>
            <person name="Gardiner D."/>
            <person name="Kazan K."/>
            <person name="Vos C."/>
            <person name="Harvey P."/>
        </authorList>
    </citation>
    <scope>NUCLEOTIDE SEQUENCE [LARGE SCALE GENOMIC DNA]</scope>
    <source>
        <strain evidence="1 2">A5MH</strain>
    </source>
</reference>
<dbReference type="OrthoDB" id="4777826at2759"/>
<evidence type="ECO:0000313" key="2">
    <source>
        <dbReference type="Proteomes" id="UP000236546"/>
    </source>
</evidence>
<dbReference type="Proteomes" id="UP000236546">
    <property type="component" value="Unassembled WGS sequence"/>
</dbReference>
<accession>A0A2K0SXB0</accession>
<protein>
    <submittedName>
        <fullName evidence="1">Uncharacterized protein</fullName>
    </submittedName>
</protein>
<evidence type="ECO:0000313" key="1">
    <source>
        <dbReference type="EMBL" id="PNP37894.1"/>
    </source>
</evidence>
<sequence>MPRKAASANSAPGLASSAWDKVDFLNDLLVAFYQAGNHTNSFNPQVNTAIVEFLTSRGYDTSWSAIRSPSTPKHHQPCLLLVKS</sequence>
<proteinExistence type="predicted"/>
<dbReference type="EMBL" id="MTYH01000126">
    <property type="protein sequence ID" value="PNP37894.1"/>
    <property type="molecule type" value="Genomic_DNA"/>
</dbReference>
<dbReference type="AlphaFoldDB" id="A0A2K0SXB0"/>
<organism evidence="1 2">
    <name type="scientific">Trichoderma gamsii</name>
    <dbReference type="NCBI Taxonomy" id="398673"/>
    <lineage>
        <taxon>Eukaryota</taxon>
        <taxon>Fungi</taxon>
        <taxon>Dikarya</taxon>
        <taxon>Ascomycota</taxon>
        <taxon>Pezizomycotina</taxon>
        <taxon>Sordariomycetes</taxon>
        <taxon>Hypocreomycetidae</taxon>
        <taxon>Hypocreales</taxon>
        <taxon>Hypocreaceae</taxon>
        <taxon>Trichoderma</taxon>
    </lineage>
</organism>
<gene>
    <name evidence="1" type="ORF">TGAMA5MH_10235</name>
</gene>
<name>A0A2K0SXB0_9HYPO</name>